<dbReference type="RefSeq" id="WP_221272194.1">
    <property type="nucleotide sequence ID" value="NZ_AP024819.1"/>
</dbReference>
<accession>A0ABM7SDB2</accession>
<name>A0ABM7SDB2_9HELI</name>
<protein>
    <submittedName>
        <fullName evidence="1">Uncharacterized protein</fullName>
    </submittedName>
</protein>
<dbReference type="Gene3D" id="1.20.120.1980">
    <property type="entry name" value="Knotted protein, ribbon-helix-helix DNA-binding domain"/>
    <property type="match status" value="1"/>
</dbReference>
<proteinExistence type="predicted"/>
<reference evidence="1 2" key="1">
    <citation type="submission" date="2021-07" db="EMBL/GenBank/DDBJ databases">
        <title>Novel Helicobacter sp. Isolated from a cat.</title>
        <authorList>
            <person name="Rimbara E."/>
            <person name="Suzuki M."/>
        </authorList>
    </citation>
    <scope>NUCLEOTIDE SEQUENCE [LARGE SCALE GENOMIC DNA]</scope>
    <source>
        <strain evidence="2">NHP19-012</strain>
    </source>
</reference>
<keyword evidence="2" id="KW-1185">Reference proteome</keyword>
<dbReference type="Pfam" id="PF09442">
    <property type="entry name" value="DUF2018"/>
    <property type="match status" value="1"/>
</dbReference>
<gene>
    <name evidence="1" type="ORF">NHP190012_03520</name>
</gene>
<sequence>MLQDQDQGLEVLEGDPLEKWGEILLHASPKRSFEELERFLEWQALGTLFLEQEGLEDKFEALLKQLRFDPNLQEKVHAKKVDLAIQSMAAVLSGHE</sequence>
<organism evidence="1 2">
    <name type="scientific">Helicobacter gastrofelis</name>
    <dbReference type="NCBI Taxonomy" id="2849642"/>
    <lineage>
        <taxon>Bacteria</taxon>
        <taxon>Pseudomonadati</taxon>
        <taxon>Campylobacterota</taxon>
        <taxon>Epsilonproteobacteria</taxon>
        <taxon>Campylobacterales</taxon>
        <taxon>Helicobacteraceae</taxon>
        <taxon>Helicobacter</taxon>
    </lineage>
</organism>
<dbReference type="Proteomes" id="UP000826146">
    <property type="component" value="Chromosome"/>
</dbReference>
<evidence type="ECO:0000313" key="1">
    <source>
        <dbReference type="EMBL" id="BCZ18710.1"/>
    </source>
</evidence>
<dbReference type="SUPFAM" id="SSF158752">
    <property type="entry name" value="HP0242-like"/>
    <property type="match status" value="1"/>
</dbReference>
<dbReference type="EMBL" id="AP024819">
    <property type="protein sequence ID" value="BCZ18710.1"/>
    <property type="molecule type" value="Genomic_DNA"/>
</dbReference>
<dbReference type="InterPro" id="IPR023126">
    <property type="entry name" value="HP0242-like_sf"/>
</dbReference>
<dbReference type="InterPro" id="IPR018563">
    <property type="entry name" value="DUF2018"/>
</dbReference>
<evidence type="ECO:0000313" key="2">
    <source>
        <dbReference type="Proteomes" id="UP000826146"/>
    </source>
</evidence>